<dbReference type="InterPro" id="IPR003871">
    <property type="entry name" value="RFA1B/D_OB_1st"/>
</dbReference>
<dbReference type="InterPro" id="IPR012340">
    <property type="entry name" value="NA-bd_OB-fold"/>
</dbReference>
<dbReference type="InterPro" id="IPR047192">
    <property type="entry name" value="Euk_RPA1_DBD_C"/>
</dbReference>
<evidence type="ECO:0000313" key="9">
    <source>
        <dbReference type="Proteomes" id="UP001157418"/>
    </source>
</evidence>
<comment type="similarity">
    <text evidence="1">Belongs to the replication factor A protein 1 family.</text>
</comment>
<dbReference type="SUPFAM" id="SSF50249">
    <property type="entry name" value="Nucleic acid-binding proteins"/>
    <property type="match status" value="3"/>
</dbReference>
<dbReference type="CDD" id="cd04476">
    <property type="entry name" value="RPA1_DBD_C"/>
    <property type="match status" value="1"/>
</dbReference>
<dbReference type="PANTHER" id="PTHR47165:SF4">
    <property type="entry name" value="OS03G0429900 PROTEIN"/>
    <property type="match status" value="1"/>
</dbReference>
<feature type="domain" description="Replication protein A 70 kDa DNA-binding subunit B/D first OB fold" evidence="6">
    <location>
        <begin position="17"/>
        <end position="112"/>
    </location>
</feature>
<comment type="caution">
    <text evidence="8">The sequence shown here is derived from an EMBL/GenBank/DDBJ whole genome shotgun (WGS) entry which is preliminary data.</text>
</comment>
<sequence length="642" mass="72955">MGDRSVTLIDDVDALRDDLTLKVCVINLWNHMSFYNKDDIWAIELILLDEKGSKIQATVYKKCLYRFKNLLKDGSSFYITRPSVASQKPGSFKLTPQDQKLTFVQDTVVTECAEFSGSKFGFSFVEYQSILSFLHPQDISIDVIGLVVTVSEMMRDNSDKSKQRLTIHIQDANLDVDDRPDSSSNTISVIESKQLSEFDDFIVRTKLKTIAEIFEPLEKTYFIIVGTIKGILQNERWFYPACTNCSYCAQVNDAKDDTNVHQSNAKSISYECHNRNCTKTTTSVVPRFMIPIRVKDNTGTITLTMFEKEGRYLLKSSANELVKRMTQSGDGTEFFPGEVNALKGLKLAFKISVTDFNVSKKPINMELPESTGITHSLDIGLGEFESQDNRTLKGNKIQANVSRKNIYRFIDILKDGHAFYIKCPIFASERMGGLRLTRHHYKLTFVHNTVVTECHDFYGPTFCFEFVDYQSLISLVHPPNISIDVIGLVVGIGDMWRDNADVNKHRLIIQIQDANGLQLSVALLGHYAYTMQNFIDNNVHNLRMIVILQFAMLKVWRGRPTVNTYCSVTKLFIDTDIDEINVFKKSLDGDDPPDLSSNTHIIIPSNQVCQHDDFKLKFQCKSNADVCQHGKEIMKVKLENIG</sequence>
<organism evidence="8 9">
    <name type="scientific">Lactuca virosa</name>
    <dbReference type="NCBI Taxonomy" id="75947"/>
    <lineage>
        <taxon>Eukaryota</taxon>
        <taxon>Viridiplantae</taxon>
        <taxon>Streptophyta</taxon>
        <taxon>Embryophyta</taxon>
        <taxon>Tracheophyta</taxon>
        <taxon>Spermatophyta</taxon>
        <taxon>Magnoliopsida</taxon>
        <taxon>eudicotyledons</taxon>
        <taxon>Gunneridae</taxon>
        <taxon>Pentapetalae</taxon>
        <taxon>asterids</taxon>
        <taxon>campanulids</taxon>
        <taxon>Asterales</taxon>
        <taxon>Asteraceae</taxon>
        <taxon>Cichorioideae</taxon>
        <taxon>Cichorieae</taxon>
        <taxon>Lactucinae</taxon>
        <taxon>Lactuca</taxon>
    </lineage>
</organism>
<dbReference type="AlphaFoldDB" id="A0AAU9LXG6"/>
<keyword evidence="2" id="KW-0479">Metal-binding</keyword>
<dbReference type="Proteomes" id="UP001157418">
    <property type="component" value="Unassembled WGS sequence"/>
</dbReference>
<dbReference type="Pfam" id="PF08646">
    <property type="entry name" value="Rep_fac-A_C"/>
    <property type="match status" value="1"/>
</dbReference>
<dbReference type="Pfam" id="PF02721">
    <property type="entry name" value="DUF223"/>
    <property type="match status" value="2"/>
</dbReference>
<dbReference type="PANTHER" id="PTHR47165">
    <property type="entry name" value="OS03G0429900 PROTEIN"/>
    <property type="match status" value="1"/>
</dbReference>
<evidence type="ECO:0000256" key="1">
    <source>
        <dbReference type="ARBA" id="ARBA00005690"/>
    </source>
</evidence>
<evidence type="ECO:0000259" key="6">
    <source>
        <dbReference type="Pfam" id="PF02721"/>
    </source>
</evidence>
<evidence type="ECO:0000259" key="7">
    <source>
        <dbReference type="Pfam" id="PF08646"/>
    </source>
</evidence>
<dbReference type="EMBL" id="CAKMRJ010000224">
    <property type="protein sequence ID" value="CAH1419047.1"/>
    <property type="molecule type" value="Genomic_DNA"/>
</dbReference>
<evidence type="ECO:0000256" key="5">
    <source>
        <dbReference type="ARBA" id="ARBA00023125"/>
    </source>
</evidence>
<proteinExistence type="inferred from homology"/>
<dbReference type="Gene3D" id="2.40.50.140">
    <property type="entry name" value="Nucleic acid-binding proteins"/>
    <property type="match status" value="4"/>
</dbReference>
<gene>
    <name evidence="8" type="ORF">LVIROSA_LOCUS6608</name>
</gene>
<evidence type="ECO:0000256" key="3">
    <source>
        <dbReference type="ARBA" id="ARBA00022771"/>
    </source>
</evidence>
<protein>
    <recommendedName>
        <fullName evidence="10">DUF223 domain-containing protein</fullName>
    </recommendedName>
</protein>
<dbReference type="InterPro" id="IPR013955">
    <property type="entry name" value="Rep_factor-A_C"/>
</dbReference>
<accession>A0AAU9LXG6</accession>
<evidence type="ECO:0000256" key="4">
    <source>
        <dbReference type="ARBA" id="ARBA00022833"/>
    </source>
</evidence>
<keyword evidence="3" id="KW-0863">Zinc-finger</keyword>
<keyword evidence="9" id="KW-1185">Reference proteome</keyword>
<dbReference type="GO" id="GO:0003677">
    <property type="term" value="F:DNA binding"/>
    <property type="evidence" value="ECO:0007669"/>
    <property type="project" value="UniProtKB-KW"/>
</dbReference>
<reference evidence="8 9" key="1">
    <citation type="submission" date="2022-01" db="EMBL/GenBank/DDBJ databases">
        <authorList>
            <person name="Xiong W."/>
            <person name="Schranz E."/>
        </authorList>
    </citation>
    <scope>NUCLEOTIDE SEQUENCE [LARGE SCALE GENOMIC DNA]</scope>
</reference>
<dbReference type="CDD" id="cd04480">
    <property type="entry name" value="RPA1_DBD_A_like"/>
    <property type="match status" value="1"/>
</dbReference>
<evidence type="ECO:0000256" key="2">
    <source>
        <dbReference type="ARBA" id="ARBA00022723"/>
    </source>
</evidence>
<feature type="domain" description="Replication protein A 70 kDa DNA-binding subunit B/D first OB fold" evidence="6">
    <location>
        <begin position="393"/>
        <end position="454"/>
    </location>
</feature>
<keyword evidence="4" id="KW-0862">Zinc</keyword>
<feature type="domain" description="Replication factor A C-terminal" evidence="7">
    <location>
        <begin position="221"/>
        <end position="353"/>
    </location>
</feature>
<keyword evidence="5" id="KW-0238">DNA-binding</keyword>
<name>A0AAU9LXG6_9ASTR</name>
<evidence type="ECO:0008006" key="10">
    <source>
        <dbReference type="Google" id="ProtNLM"/>
    </source>
</evidence>
<dbReference type="GO" id="GO:0008270">
    <property type="term" value="F:zinc ion binding"/>
    <property type="evidence" value="ECO:0007669"/>
    <property type="project" value="UniProtKB-KW"/>
</dbReference>
<evidence type="ECO:0000313" key="8">
    <source>
        <dbReference type="EMBL" id="CAH1419047.1"/>
    </source>
</evidence>